<sequence length="189" mass="21679">MPSLTDYHQTLCFRRQFRFVSINLLALGLFLVCGFSSALYALPTQQLKPVGQGTMNWLWADIYSATLLNRSGVYQPNVYPVALSISYFTDIDDEDLISATRDEWERLAIQTPAVRERWLTQLEQIWPDIRAYDTLTFYATSADSAEFYHNAQRIGQVRSPQFSPSFLAIWLSDNSLKPALTRQLKGEKP</sequence>
<dbReference type="Proteomes" id="UP000664658">
    <property type="component" value="Unassembled WGS sequence"/>
</dbReference>
<keyword evidence="1" id="KW-0812">Transmembrane</keyword>
<accession>A0A8I1W9F4</accession>
<feature type="domain" description="Chalcone isomerase" evidence="2">
    <location>
        <begin position="45"/>
        <end position="184"/>
    </location>
</feature>
<protein>
    <submittedName>
        <fullName evidence="3">Chalcone isomerase family protein</fullName>
    </submittedName>
</protein>
<reference evidence="3" key="1">
    <citation type="submission" date="2021-03" db="EMBL/GenBank/DDBJ databases">
        <title>Plesiomonas shigelloides zfcc0051, isolated from zebrafish feces.</title>
        <authorList>
            <person name="Vanderhoek Z."/>
            <person name="Gaulke C."/>
        </authorList>
    </citation>
    <scope>NUCLEOTIDE SEQUENCE</scope>
    <source>
        <strain evidence="3">Zfcc0051</strain>
    </source>
</reference>
<gene>
    <name evidence="3" type="ORF">J2R62_14255</name>
</gene>
<name>A0A8I1W9F4_PLESH</name>
<keyword evidence="1" id="KW-1133">Transmembrane helix</keyword>
<dbReference type="AlphaFoldDB" id="A0A8I1W9F4"/>
<dbReference type="GO" id="GO:0016853">
    <property type="term" value="F:isomerase activity"/>
    <property type="evidence" value="ECO:0007669"/>
    <property type="project" value="UniProtKB-KW"/>
</dbReference>
<dbReference type="EMBL" id="JAFNAA010000018">
    <property type="protein sequence ID" value="MBO1109356.1"/>
    <property type="molecule type" value="Genomic_DNA"/>
</dbReference>
<comment type="caution">
    <text evidence="3">The sequence shown here is derived from an EMBL/GenBank/DDBJ whole genome shotgun (WGS) entry which is preliminary data.</text>
</comment>
<keyword evidence="1" id="KW-0472">Membrane</keyword>
<organism evidence="3 4">
    <name type="scientific">Plesiomonas shigelloides</name>
    <name type="common">Aeromonas shigelloides</name>
    <dbReference type="NCBI Taxonomy" id="703"/>
    <lineage>
        <taxon>Bacteria</taxon>
        <taxon>Pseudomonadati</taxon>
        <taxon>Pseudomonadota</taxon>
        <taxon>Gammaproteobacteria</taxon>
        <taxon>Enterobacterales</taxon>
        <taxon>Enterobacteriaceae</taxon>
        <taxon>Plesiomonas</taxon>
    </lineage>
</organism>
<keyword evidence="3" id="KW-0413">Isomerase</keyword>
<feature type="transmembrane region" description="Helical" evidence="1">
    <location>
        <begin position="20"/>
        <end position="42"/>
    </location>
</feature>
<dbReference type="InterPro" id="IPR016087">
    <property type="entry name" value="Chalcone_isomerase"/>
</dbReference>
<evidence type="ECO:0000256" key="1">
    <source>
        <dbReference type="SAM" id="Phobius"/>
    </source>
</evidence>
<dbReference type="RefSeq" id="WP_207542528.1">
    <property type="nucleotide sequence ID" value="NZ_JAFNAA010000018.1"/>
</dbReference>
<evidence type="ECO:0000313" key="4">
    <source>
        <dbReference type="Proteomes" id="UP000664658"/>
    </source>
</evidence>
<evidence type="ECO:0000313" key="3">
    <source>
        <dbReference type="EMBL" id="MBO1109356.1"/>
    </source>
</evidence>
<dbReference type="Pfam" id="PF16036">
    <property type="entry name" value="Chalcone_3"/>
    <property type="match status" value="1"/>
</dbReference>
<proteinExistence type="predicted"/>
<evidence type="ECO:0000259" key="2">
    <source>
        <dbReference type="Pfam" id="PF16036"/>
    </source>
</evidence>